<dbReference type="Proteomes" id="UP000095767">
    <property type="component" value="Unassembled WGS sequence"/>
</dbReference>
<reference evidence="6 7" key="1">
    <citation type="submission" date="2016-09" db="EMBL/GenBank/DDBJ databases">
        <title>The draft genome of Dichanthelium oligosanthes: A C3 panicoid grass species.</title>
        <authorList>
            <person name="Studer A.J."/>
            <person name="Schnable J.C."/>
            <person name="Brutnell T.P."/>
        </authorList>
    </citation>
    <scope>NUCLEOTIDE SEQUENCE [LARGE SCALE GENOMIC DNA]</scope>
    <source>
        <strain evidence="7">cv. Kellogg 1175</strain>
        <tissue evidence="6">Leaf</tissue>
    </source>
</reference>
<comment type="subcellular location">
    <subcellularLocation>
        <location evidence="1">Membrane</location>
        <topology evidence="1">Multi-pass membrane protein</topology>
    </subcellularLocation>
</comment>
<evidence type="ECO:0000256" key="2">
    <source>
        <dbReference type="ARBA" id="ARBA00022692"/>
    </source>
</evidence>
<feature type="non-terminal residue" evidence="6">
    <location>
        <position position="49"/>
    </location>
</feature>
<protein>
    <recommendedName>
        <fullName evidence="8">Major facilitator superfamily (MFS) profile domain-containing protein</fullName>
    </recommendedName>
</protein>
<evidence type="ECO:0000313" key="7">
    <source>
        <dbReference type="Proteomes" id="UP000095767"/>
    </source>
</evidence>
<dbReference type="SUPFAM" id="SSF103473">
    <property type="entry name" value="MFS general substrate transporter"/>
    <property type="match status" value="1"/>
</dbReference>
<evidence type="ECO:0000256" key="4">
    <source>
        <dbReference type="ARBA" id="ARBA00023136"/>
    </source>
</evidence>
<dbReference type="EMBL" id="LWDX02021700">
    <property type="protein sequence ID" value="OEL32255.1"/>
    <property type="molecule type" value="Genomic_DNA"/>
</dbReference>
<evidence type="ECO:0000256" key="1">
    <source>
        <dbReference type="ARBA" id="ARBA00004141"/>
    </source>
</evidence>
<evidence type="ECO:0008006" key="8">
    <source>
        <dbReference type="Google" id="ProtNLM"/>
    </source>
</evidence>
<dbReference type="STRING" id="888268.A0A1E5W4K4"/>
<feature type="transmembrane region" description="Helical" evidence="5">
    <location>
        <begin position="25"/>
        <end position="43"/>
    </location>
</feature>
<accession>A0A1E5W4K4</accession>
<keyword evidence="7" id="KW-1185">Reference proteome</keyword>
<name>A0A1E5W4K4_9POAL</name>
<dbReference type="Gene3D" id="1.20.1250.20">
    <property type="entry name" value="MFS general substrate transporter like domains"/>
    <property type="match status" value="1"/>
</dbReference>
<sequence length="49" mass="5329">MGAVILNIGGILASGFAMDRYGRKLLFMIGGALMFTCQAYNTFHSLFLP</sequence>
<proteinExistence type="predicted"/>
<gene>
    <name evidence="6" type="ORF">BAE44_0006725</name>
</gene>
<dbReference type="InterPro" id="IPR005829">
    <property type="entry name" value="Sugar_transporter_CS"/>
</dbReference>
<keyword evidence="2 5" id="KW-0812">Transmembrane</keyword>
<evidence type="ECO:0000256" key="5">
    <source>
        <dbReference type="SAM" id="Phobius"/>
    </source>
</evidence>
<dbReference type="InterPro" id="IPR036259">
    <property type="entry name" value="MFS_trans_sf"/>
</dbReference>
<dbReference type="GO" id="GO:0022857">
    <property type="term" value="F:transmembrane transporter activity"/>
    <property type="evidence" value="ECO:0007669"/>
    <property type="project" value="InterPro"/>
</dbReference>
<comment type="caution">
    <text evidence="6">The sequence shown here is derived from an EMBL/GenBank/DDBJ whole genome shotgun (WGS) entry which is preliminary data.</text>
</comment>
<dbReference type="PROSITE" id="PS00216">
    <property type="entry name" value="SUGAR_TRANSPORT_1"/>
    <property type="match status" value="1"/>
</dbReference>
<dbReference type="GO" id="GO:0016020">
    <property type="term" value="C:membrane"/>
    <property type="evidence" value="ECO:0007669"/>
    <property type="project" value="UniProtKB-SubCell"/>
</dbReference>
<evidence type="ECO:0000256" key="3">
    <source>
        <dbReference type="ARBA" id="ARBA00022989"/>
    </source>
</evidence>
<keyword evidence="3 5" id="KW-1133">Transmembrane helix</keyword>
<dbReference type="AlphaFoldDB" id="A0A1E5W4K4"/>
<evidence type="ECO:0000313" key="6">
    <source>
        <dbReference type="EMBL" id="OEL32255.1"/>
    </source>
</evidence>
<keyword evidence="4 5" id="KW-0472">Membrane</keyword>
<organism evidence="6 7">
    <name type="scientific">Dichanthelium oligosanthes</name>
    <dbReference type="NCBI Taxonomy" id="888268"/>
    <lineage>
        <taxon>Eukaryota</taxon>
        <taxon>Viridiplantae</taxon>
        <taxon>Streptophyta</taxon>
        <taxon>Embryophyta</taxon>
        <taxon>Tracheophyta</taxon>
        <taxon>Spermatophyta</taxon>
        <taxon>Magnoliopsida</taxon>
        <taxon>Liliopsida</taxon>
        <taxon>Poales</taxon>
        <taxon>Poaceae</taxon>
        <taxon>PACMAD clade</taxon>
        <taxon>Panicoideae</taxon>
        <taxon>Panicodae</taxon>
        <taxon>Paniceae</taxon>
        <taxon>Dichantheliinae</taxon>
        <taxon>Dichanthelium</taxon>
    </lineage>
</organism>